<evidence type="ECO:0000256" key="2">
    <source>
        <dbReference type="ARBA" id="ARBA00022694"/>
    </source>
</evidence>
<comment type="caution">
    <text evidence="4">The sequence shown here is derived from an EMBL/GenBank/DDBJ whole genome shotgun (WGS) entry which is preliminary data.</text>
</comment>
<evidence type="ECO:0000313" key="5">
    <source>
        <dbReference type="Proteomes" id="UP001378960"/>
    </source>
</evidence>
<comment type="similarity">
    <text evidence="3">Belongs to the CTU2/NCS2 family.</text>
</comment>
<dbReference type="Pfam" id="PF10288">
    <property type="entry name" value="CTU2"/>
    <property type="match status" value="1"/>
</dbReference>
<evidence type="ECO:0000256" key="1">
    <source>
        <dbReference type="ARBA" id="ARBA00022490"/>
    </source>
</evidence>
<dbReference type="GO" id="GO:0000049">
    <property type="term" value="F:tRNA binding"/>
    <property type="evidence" value="ECO:0007669"/>
    <property type="project" value="InterPro"/>
</dbReference>
<name>A0AAV5R4U7_PICKL</name>
<dbReference type="InterPro" id="IPR019407">
    <property type="entry name" value="CTU2"/>
</dbReference>
<evidence type="ECO:0000256" key="3">
    <source>
        <dbReference type="HAMAP-Rule" id="MF_03054"/>
    </source>
</evidence>
<reference evidence="4 5" key="1">
    <citation type="journal article" date="2023" name="Elife">
        <title>Identification of key yeast species and microbe-microbe interactions impacting larval growth of Drosophila in the wild.</title>
        <authorList>
            <person name="Mure A."/>
            <person name="Sugiura Y."/>
            <person name="Maeda R."/>
            <person name="Honda K."/>
            <person name="Sakurai N."/>
            <person name="Takahashi Y."/>
            <person name="Watada M."/>
            <person name="Katoh T."/>
            <person name="Gotoh A."/>
            <person name="Gotoh Y."/>
            <person name="Taniguchi I."/>
            <person name="Nakamura K."/>
            <person name="Hayashi T."/>
            <person name="Katayama T."/>
            <person name="Uemura T."/>
            <person name="Hattori Y."/>
        </authorList>
    </citation>
    <scope>NUCLEOTIDE SEQUENCE [LARGE SCALE GENOMIC DNA]</scope>
    <source>
        <strain evidence="4 5">PK-24</strain>
    </source>
</reference>
<dbReference type="AlphaFoldDB" id="A0AAV5R4U7"/>
<dbReference type="PANTHER" id="PTHR20882:SF14">
    <property type="entry name" value="CYTOPLASMIC TRNA 2-THIOLATION PROTEIN 2"/>
    <property type="match status" value="1"/>
</dbReference>
<protein>
    <recommendedName>
        <fullName evidence="3">Cytoplasmic tRNA 2-thiolation protein 2</fullName>
    </recommendedName>
</protein>
<accession>A0AAV5R4U7</accession>
<proteinExistence type="inferred from homology"/>
<evidence type="ECO:0000313" key="4">
    <source>
        <dbReference type="EMBL" id="GMM45982.1"/>
    </source>
</evidence>
<dbReference type="GO" id="GO:0016779">
    <property type="term" value="F:nucleotidyltransferase activity"/>
    <property type="evidence" value="ECO:0007669"/>
    <property type="project" value="UniProtKB-UniRule"/>
</dbReference>
<dbReference type="GO" id="GO:0005829">
    <property type="term" value="C:cytosol"/>
    <property type="evidence" value="ECO:0007669"/>
    <property type="project" value="TreeGrafter"/>
</dbReference>
<organism evidence="4 5">
    <name type="scientific">Pichia kluyveri</name>
    <name type="common">Yeast</name>
    <dbReference type="NCBI Taxonomy" id="36015"/>
    <lineage>
        <taxon>Eukaryota</taxon>
        <taxon>Fungi</taxon>
        <taxon>Dikarya</taxon>
        <taxon>Ascomycota</taxon>
        <taxon>Saccharomycotina</taxon>
        <taxon>Pichiomycetes</taxon>
        <taxon>Pichiales</taxon>
        <taxon>Pichiaceae</taxon>
        <taxon>Pichia</taxon>
    </lineage>
</organism>
<comment type="function">
    <text evidence="3">Plays a central role in 2-thiolation of mcm(5)S(2)U at tRNA wobble positions of tRNA(Lys), tRNA(Glu) and tRNA(Gln). May act by forming a heterodimer with NCS6 that ligates sulfur from thiocarboxylated URM1 onto the uridine of tRNAs at wobble position. Prior mcm(5) tRNA modification by the elongator complex is required for 2-thiolation. May also be involved in protein urmylation.</text>
</comment>
<dbReference type="InterPro" id="IPR014729">
    <property type="entry name" value="Rossmann-like_a/b/a_fold"/>
</dbReference>
<sequence length="435" mass="50085">MAELGDICKRCKKKVTTVTSRKDTFCENCFIRFIRGKQRKQMQDDKFKVKFKVKPDHTKLRVLLDFENNEESYVLLDSVISMLMEQSNQGPKAVLGFELIVSVINDSPDFQFDLAKLKNFYGIEELQKLGVSFIEIDCNSFVTDNKFEQLSLDIKKFQTLKIKDDIEDTNIKSYSELLHQAKDKTTREDFSIIVHEDITIKTAVDNKCSIILKSDSMTRMAVTILSDTIRGRGAEIPRHCDNKYIGTFEMMHPLSDILNSEIKTYIKILGIDKLSPSLSVENVNSNLSTKSKTVNDMISEYFQTLEIEYPETVSTVVKIGGKLSNNDENIANLHRCEICKFPIYHDPKQWLEQITVLDHVPPQNEEEKANYQRYLESINNDKEIESSNQTVDDTSVNLCYGCMVTLGVSEVNNLQWPQRPTREEILSEYILDDDE</sequence>
<keyword evidence="5" id="KW-1185">Reference proteome</keyword>
<gene>
    <name evidence="3" type="primary">NCS2</name>
    <name evidence="3" type="synonym">CTU2</name>
    <name evidence="4" type="ORF">DAPK24_025570</name>
</gene>
<dbReference type="HAMAP" id="MF_03054">
    <property type="entry name" value="CTU2"/>
    <property type="match status" value="1"/>
</dbReference>
<dbReference type="EMBL" id="BTGB01000003">
    <property type="protein sequence ID" value="GMM45982.1"/>
    <property type="molecule type" value="Genomic_DNA"/>
</dbReference>
<comment type="pathway">
    <text evidence="3">tRNA modification; 5-methoxycarbonylmethyl-2-thiouridine-tRNA biosynthesis.</text>
</comment>
<comment type="subcellular location">
    <subcellularLocation>
        <location evidence="3">Cytoplasm</location>
    </subcellularLocation>
</comment>
<keyword evidence="2 3" id="KW-0819">tRNA processing</keyword>
<dbReference type="GO" id="GO:0032447">
    <property type="term" value="P:protein urmylation"/>
    <property type="evidence" value="ECO:0007669"/>
    <property type="project" value="UniProtKB-UniRule"/>
</dbReference>
<dbReference type="PANTHER" id="PTHR20882">
    <property type="entry name" value="CYTOPLASMIC TRNA 2-THIOLATION PROTEIN 2"/>
    <property type="match status" value="1"/>
</dbReference>
<dbReference type="GO" id="GO:0016783">
    <property type="term" value="F:sulfurtransferase activity"/>
    <property type="evidence" value="ECO:0007669"/>
    <property type="project" value="TreeGrafter"/>
</dbReference>
<keyword evidence="1 3" id="KW-0963">Cytoplasm</keyword>
<dbReference type="Proteomes" id="UP001378960">
    <property type="component" value="Unassembled WGS sequence"/>
</dbReference>
<dbReference type="Gene3D" id="3.40.50.620">
    <property type="entry name" value="HUPs"/>
    <property type="match status" value="1"/>
</dbReference>
<dbReference type="GO" id="GO:0002143">
    <property type="term" value="P:tRNA wobble position uridine thiolation"/>
    <property type="evidence" value="ECO:0007669"/>
    <property type="project" value="TreeGrafter"/>
</dbReference>